<dbReference type="InterPro" id="IPR017441">
    <property type="entry name" value="Protein_kinase_ATP_BS"/>
</dbReference>
<evidence type="ECO:0000313" key="19">
    <source>
        <dbReference type="Proteomes" id="UP000535838"/>
    </source>
</evidence>
<evidence type="ECO:0000256" key="14">
    <source>
        <dbReference type="SAM" id="MobiDB-lite"/>
    </source>
</evidence>
<evidence type="ECO:0000256" key="9">
    <source>
        <dbReference type="ARBA" id="ARBA00047899"/>
    </source>
</evidence>
<keyword evidence="15" id="KW-0812">Transmembrane</keyword>
<dbReference type="Gene3D" id="3.30.200.20">
    <property type="entry name" value="Phosphorylase Kinase, domain 1"/>
    <property type="match status" value="1"/>
</dbReference>
<dbReference type="PROSITE" id="PS51178">
    <property type="entry name" value="PASTA"/>
    <property type="match status" value="3"/>
</dbReference>
<dbReference type="NCBIfam" id="NF033483">
    <property type="entry name" value="PknB_PASTA_kin"/>
    <property type="match status" value="1"/>
</dbReference>
<dbReference type="GO" id="GO:0071224">
    <property type="term" value="P:cellular response to peptidoglycan"/>
    <property type="evidence" value="ECO:0007669"/>
    <property type="project" value="UniProtKB-ARBA"/>
</dbReference>
<dbReference type="PROSITE" id="PS00107">
    <property type="entry name" value="PROTEIN_KINASE_ATP"/>
    <property type="match status" value="1"/>
</dbReference>
<dbReference type="SUPFAM" id="SSF56112">
    <property type="entry name" value="Protein kinase-like (PK-like)"/>
    <property type="match status" value="1"/>
</dbReference>
<proteinExistence type="predicted"/>
<feature type="domain" description="PASTA" evidence="17">
    <location>
        <begin position="427"/>
        <end position="496"/>
    </location>
</feature>
<keyword evidence="2" id="KW-0723">Serine/threonine-protein kinase</keyword>
<dbReference type="PROSITE" id="PS00108">
    <property type="entry name" value="PROTEIN_KINASE_ST"/>
    <property type="match status" value="1"/>
</dbReference>
<dbReference type="InterPro" id="IPR011009">
    <property type="entry name" value="Kinase-like_dom_sf"/>
</dbReference>
<dbReference type="Proteomes" id="UP000535838">
    <property type="component" value="Unassembled WGS sequence"/>
</dbReference>
<dbReference type="SMART" id="SM00220">
    <property type="entry name" value="S_TKc"/>
    <property type="match status" value="1"/>
</dbReference>
<dbReference type="GO" id="GO:0007165">
    <property type="term" value="P:signal transduction"/>
    <property type="evidence" value="ECO:0007669"/>
    <property type="project" value="UniProtKB-ARBA"/>
</dbReference>
<evidence type="ECO:0000256" key="7">
    <source>
        <dbReference type="ARBA" id="ARBA00022840"/>
    </source>
</evidence>
<dbReference type="Gene3D" id="2.60.40.2560">
    <property type="match status" value="1"/>
</dbReference>
<evidence type="ECO:0000256" key="6">
    <source>
        <dbReference type="ARBA" id="ARBA00022777"/>
    </source>
</evidence>
<evidence type="ECO:0000313" key="18">
    <source>
        <dbReference type="EMBL" id="MBB6636568.1"/>
    </source>
</evidence>
<dbReference type="GO" id="GO:0005524">
    <property type="term" value="F:ATP binding"/>
    <property type="evidence" value="ECO:0007669"/>
    <property type="project" value="UniProtKB-UniRule"/>
</dbReference>
<dbReference type="Pfam" id="PF00069">
    <property type="entry name" value="Pkinase"/>
    <property type="match status" value="1"/>
</dbReference>
<feature type="transmembrane region" description="Helical" evidence="15">
    <location>
        <begin position="330"/>
        <end position="352"/>
    </location>
</feature>
<dbReference type="PANTHER" id="PTHR43289">
    <property type="entry name" value="MITOGEN-ACTIVATED PROTEIN KINASE KINASE KINASE 20-RELATED"/>
    <property type="match status" value="1"/>
</dbReference>
<evidence type="ECO:0000256" key="15">
    <source>
        <dbReference type="SAM" id="Phobius"/>
    </source>
</evidence>
<evidence type="ECO:0000256" key="11">
    <source>
        <dbReference type="ARBA" id="ARBA00060432"/>
    </source>
</evidence>
<evidence type="ECO:0000256" key="13">
    <source>
        <dbReference type="PROSITE-ProRule" id="PRU10141"/>
    </source>
</evidence>
<dbReference type="GO" id="GO:0004674">
    <property type="term" value="F:protein serine/threonine kinase activity"/>
    <property type="evidence" value="ECO:0007669"/>
    <property type="project" value="UniProtKB-KW"/>
</dbReference>
<feature type="region of interest" description="Disordered" evidence="14">
    <location>
        <begin position="646"/>
        <end position="691"/>
    </location>
</feature>
<dbReference type="EMBL" id="JACJVQ010000019">
    <property type="protein sequence ID" value="MBB6636568.1"/>
    <property type="molecule type" value="Genomic_DNA"/>
</dbReference>
<gene>
    <name evidence="18" type="primary">pknB</name>
    <name evidence="18" type="ORF">H7B67_20795</name>
</gene>
<evidence type="ECO:0000259" key="16">
    <source>
        <dbReference type="PROSITE" id="PS50011"/>
    </source>
</evidence>
<feature type="binding site" evidence="13">
    <location>
        <position position="39"/>
    </location>
    <ligand>
        <name>ATP</name>
        <dbReference type="ChEBI" id="CHEBI:30616"/>
    </ligand>
</feature>
<dbReference type="EC" id="2.7.11.1" evidence="1"/>
<keyword evidence="3" id="KW-0309">Germination</keyword>
<feature type="domain" description="PASTA" evidence="17">
    <location>
        <begin position="359"/>
        <end position="426"/>
    </location>
</feature>
<keyword evidence="19" id="KW-1185">Reference proteome</keyword>
<sequence>MIGHTLGGRYELLDRVGGGGMALVYKARDILLNRFVAVKVLRQQFMHDEDFVRRFRREAQAAASLSHPNIVSIYDVGQEDDTHYIIMEFIDGHNLNEIIRDRAPLQVEEAVRITAQIADALDHAHHNQIIHRDIKPHNILIGKNGRVKVTDFGIARAVTTSTITQTGSVLGSVHYFSPEHAKGISTGEKSDIYSLGIVLYQMLTGRLPFLGESPISVALKHLQESFERPKLVNPHIPQSVENIILRAMRKNPQERYQSAKQMLQDLETCLSPQRLHEPPVQFPSELLEEEDGEQTRVIPALKPDMRMSGEETIVKKEEKWDEEEEPKRRWVGPTVFGVIAVILIGILVWAIFALKGTLSPKDVDIPLVVDKPFAEAKAIMLEAGLNVVDPPPEEPSDEIEAGNVTRQDKQDMKVKEGATITLYVSSGPELSPMPTLTGKSYDDVVEELKALGVTEDRIEQETVNDESEAGTVLKQEPAAGANFDPDKDTIKLTVSEGLEEFPMPDLTGLTLDEAKAKLKENDLNLSNNNIFYEASYTATKDLVFKQFPAEKNEMVTAGTDVKIWIASGYPAEAKERPVDVTVPPTVEGQTSTVQILVTDARGEDIERKKEKIQSPTTYRITLVLAPNTSGSITVLRDGEKVYEVPVPYEDIPATIDPATEEPSNPPDGTDTGTPDGTEQGTGETDADNTQD</sequence>
<evidence type="ECO:0000256" key="4">
    <source>
        <dbReference type="ARBA" id="ARBA00022679"/>
    </source>
</evidence>
<dbReference type="InterPro" id="IPR008271">
    <property type="entry name" value="Ser/Thr_kinase_AS"/>
</dbReference>
<evidence type="ECO:0000256" key="8">
    <source>
        <dbReference type="ARBA" id="ARBA00022968"/>
    </source>
</evidence>
<feature type="compositionally biased region" description="Low complexity" evidence="14">
    <location>
        <begin position="666"/>
        <end position="683"/>
    </location>
</feature>
<dbReference type="CDD" id="cd06577">
    <property type="entry name" value="PASTA_pknB"/>
    <property type="match status" value="3"/>
</dbReference>
<dbReference type="GO" id="GO:0009847">
    <property type="term" value="P:spore germination"/>
    <property type="evidence" value="ECO:0007669"/>
    <property type="project" value="UniProtKB-ARBA"/>
</dbReference>
<feature type="domain" description="PASTA" evidence="17">
    <location>
        <begin position="497"/>
        <end position="567"/>
    </location>
</feature>
<evidence type="ECO:0000256" key="3">
    <source>
        <dbReference type="ARBA" id="ARBA00022544"/>
    </source>
</evidence>
<dbReference type="RefSeq" id="WP_185121788.1">
    <property type="nucleotide sequence ID" value="NZ_JACJVQ010000019.1"/>
</dbReference>
<evidence type="ECO:0000256" key="10">
    <source>
        <dbReference type="ARBA" id="ARBA00048679"/>
    </source>
</evidence>
<dbReference type="Gene3D" id="1.10.510.10">
    <property type="entry name" value="Transferase(Phosphotransferase) domain 1"/>
    <property type="match status" value="1"/>
</dbReference>
<keyword evidence="15" id="KW-1133">Transmembrane helix</keyword>
<comment type="caution">
    <text evidence="18">The sequence shown here is derived from an EMBL/GenBank/DDBJ whole genome shotgun (WGS) entry which is preliminary data.</text>
</comment>
<feature type="domain" description="Protein kinase" evidence="16">
    <location>
        <begin position="10"/>
        <end position="270"/>
    </location>
</feature>
<evidence type="ECO:0000256" key="1">
    <source>
        <dbReference type="ARBA" id="ARBA00012513"/>
    </source>
</evidence>
<comment type="subcellular location">
    <subcellularLocation>
        <location evidence="11">Spore membrane</location>
        <topology evidence="11">Single-pass type II membrane protein</topology>
    </subcellularLocation>
</comment>
<keyword evidence="5 13" id="KW-0547">Nucleotide-binding</keyword>
<dbReference type="PROSITE" id="PS50011">
    <property type="entry name" value="PROTEIN_KINASE_DOM"/>
    <property type="match status" value="1"/>
</dbReference>
<keyword evidence="6 18" id="KW-0418">Kinase</keyword>
<name>A0A841T2H2_9BACL</name>
<dbReference type="InterPro" id="IPR000719">
    <property type="entry name" value="Prot_kinase_dom"/>
</dbReference>
<dbReference type="AlphaFoldDB" id="A0A841T2H2"/>
<keyword evidence="8" id="KW-0735">Signal-anchor</keyword>
<evidence type="ECO:0000256" key="2">
    <source>
        <dbReference type="ARBA" id="ARBA00022527"/>
    </source>
</evidence>
<dbReference type="SMART" id="SM00740">
    <property type="entry name" value="PASTA"/>
    <property type="match status" value="3"/>
</dbReference>
<comment type="catalytic activity">
    <reaction evidence="10">
        <text>L-seryl-[protein] + ATP = O-phospho-L-seryl-[protein] + ADP + H(+)</text>
        <dbReference type="Rhea" id="RHEA:17989"/>
        <dbReference type="Rhea" id="RHEA-COMP:9863"/>
        <dbReference type="Rhea" id="RHEA-COMP:11604"/>
        <dbReference type="ChEBI" id="CHEBI:15378"/>
        <dbReference type="ChEBI" id="CHEBI:29999"/>
        <dbReference type="ChEBI" id="CHEBI:30616"/>
        <dbReference type="ChEBI" id="CHEBI:83421"/>
        <dbReference type="ChEBI" id="CHEBI:456216"/>
        <dbReference type="EC" id="2.7.11.1"/>
    </reaction>
</comment>
<keyword evidence="15" id="KW-0472">Membrane</keyword>
<comment type="catalytic activity">
    <reaction evidence="9">
        <text>L-threonyl-[protein] + ATP = O-phospho-L-threonyl-[protein] + ADP + H(+)</text>
        <dbReference type="Rhea" id="RHEA:46608"/>
        <dbReference type="Rhea" id="RHEA-COMP:11060"/>
        <dbReference type="Rhea" id="RHEA-COMP:11605"/>
        <dbReference type="ChEBI" id="CHEBI:15378"/>
        <dbReference type="ChEBI" id="CHEBI:30013"/>
        <dbReference type="ChEBI" id="CHEBI:30616"/>
        <dbReference type="ChEBI" id="CHEBI:61977"/>
        <dbReference type="ChEBI" id="CHEBI:456216"/>
        <dbReference type="EC" id="2.7.11.1"/>
    </reaction>
</comment>
<dbReference type="FunFam" id="3.30.200.20:FF:000035">
    <property type="entry name" value="Serine/threonine protein kinase Stk1"/>
    <property type="match status" value="1"/>
</dbReference>
<evidence type="ECO:0000259" key="17">
    <source>
        <dbReference type="PROSITE" id="PS51178"/>
    </source>
</evidence>
<dbReference type="FunFam" id="1.10.510.10:FF:000021">
    <property type="entry name" value="Serine/threonine protein kinase"/>
    <property type="match status" value="1"/>
</dbReference>
<dbReference type="PANTHER" id="PTHR43289:SF34">
    <property type="entry name" value="SERINE_THREONINE-PROTEIN KINASE YBDM-RELATED"/>
    <property type="match status" value="1"/>
</dbReference>
<reference evidence="18 19" key="1">
    <citation type="submission" date="2020-08" db="EMBL/GenBank/DDBJ databases">
        <title>Cohnella phylogeny.</title>
        <authorList>
            <person name="Dunlap C."/>
        </authorList>
    </citation>
    <scope>NUCLEOTIDE SEQUENCE [LARGE SCALE GENOMIC DNA]</scope>
    <source>
        <strain evidence="18 19">DSM 25241</strain>
    </source>
</reference>
<organism evidence="18 19">
    <name type="scientific">Cohnella thailandensis</name>
    <dbReference type="NCBI Taxonomy" id="557557"/>
    <lineage>
        <taxon>Bacteria</taxon>
        <taxon>Bacillati</taxon>
        <taxon>Bacillota</taxon>
        <taxon>Bacilli</taxon>
        <taxon>Bacillales</taxon>
        <taxon>Paenibacillaceae</taxon>
        <taxon>Cohnella</taxon>
    </lineage>
</organism>
<evidence type="ECO:0000256" key="12">
    <source>
        <dbReference type="ARBA" id="ARBA00070041"/>
    </source>
</evidence>
<keyword evidence="7 13" id="KW-0067">ATP-binding</keyword>
<dbReference type="Pfam" id="PF03793">
    <property type="entry name" value="PASTA"/>
    <property type="match status" value="3"/>
</dbReference>
<dbReference type="InterPro" id="IPR005543">
    <property type="entry name" value="PASTA_dom"/>
</dbReference>
<protein>
    <recommendedName>
        <fullName evidence="12">Serine/threonine-protein kinase PrkC</fullName>
        <ecNumber evidence="1">2.7.11.1</ecNumber>
    </recommendedName>
</protein>
<dbReference type="CDD" id="cd14014">
    <property type="entry name" value="STKc_PknB_like"/>
    <property type="match status" value="1"/>
</dbReference>
<dbReference type="Gene3D" id="3.30.10.20">
    <property type="match status" value="3"/>
</dbReference>
<evidence type="ECO:0000256" key="5">
    <source>
        <dbReference type="ARBA" id="ARBA00022741"/>
    </source>
</evidence>
<accession>A0A841T2H2</accession>
<keyword evidence="4" id="KW-0808">Transferase</keyword>